<keyword evidence="2" id="KW-1185">Reference proteome</keyword>
<proteinExistence type="predicted"/>
<evidence type="ECO:0000313" key="1">
    <source>
        <dbReference type="EMBL" id="MQM08304.1"/>
    </source>
</evidence>
<sequence>MVLAVRWNSRSSRWPCYAQVQRSDVIQDRDDRRCRDQIMTERSVATALVNAAYRAVAFTGSAPEPDKVLTCLGLRSRNLPF</sequence>
<protein>
    <submittedName>
        <fullName evidence="1">Uncharacterized protein</fullName>
    </submittedName>
</protein>
<name>A0A843WWI6_COLES</name>
<dbReference type="Proteomes" id="UP000652761">
    <property type="component" value="Unassembled WGS sequence"/>
</dbReference>
<organism evidence="1 2">
    <name type="scientific">Colocasia esculenta</name>
    <name type="common">Wild taro</name>
    <name type="synonym">Arum esculentum</name>
    <dbReference type="NCBI Taxonomy" id="4460"/>
    <lineage>
        <taxon>Eukaryota</taxon>
        <taxon>Viridiplantae</taxon>
        <taxon>Streptophyta</taxon>
        <taxon>Embryophyta</taxon>
        <taxon>Tracheophyta</taxon>
        <taxon>Spermatophyta</taxon>
        <taxon>Magnoliopsida</taxon>
        <taxon>Liliopsida</taxon>
        <taxon>Araceae</taxon>
        <taxon>Aroideae</taxon>
        <taxon>Colocasieae</taxon>
        <taxon>Colocasia</taxon>
    </lineage>
</organism>
<accession>A0A843WWI6</accession>
<dbReference type="AlphaFoldDB" id="A0A843WWI6"/>
<comment type="caution">
    <text evidence="1">The sequence shown here is derived from an EMBL/GenBank/DDBJ whole genome shotgun (WGS) entry which is preliminary data.</text>
</comment>
<dbReference type="EMBL" id="NMUH01004086">
    <property type="protein sequence ID" value="MQM08304.1"/>
    <property type="molecule type" value="Genomic_DNA"/>
</dbReference>
<reference evidence="1" key="1">
    <citation type="submission" date="2017-07" db="EMBL/GenBank/DDBJ databases">
        <title>Taro Niue Genome Assembly and Annotation.</title>
        <authorList>
            <person name="Atibalentja N."/>
            <person name="Keating K."/>
            <person name="Fields C.J."/>
        </authorList>
    </citation>
    <scope>NUCLEOTIDE SEQUENCE</scope>
    <source>
        <strain evidence="1">Niue_2</strain>
        <tissue evidence="1">Leaf</tissue>
    </source>
</reference>
<gene>
    <name evidence="1" type="ORF">Taro_041159</name>
</gene>
<evidence type="ECO:0000313" key="2">
    <source>
        <dbReference type="Proteomes" id="UP000652761"/>
    </source>
</evidence>